<reference evidence="2 3" key="1">
    <citation type="submission" date="2013-03" db="EMBL/GenBank/DDBJ databases">
        <title>Salinisphaera dokdonensis CL-ES53 Genome Sequencing.</title>
        <authorList>
            <person name="Li C."/>
            <person name="Lai Q."/>
            <person name="Shao Z."/>
        </authorList>
    </citation>
    <scope>NUCLEOTIDE SEQUENCE [LARGE SCALE GENOMIC DNA]</scope>
    <source>
        <strain evidence="2 3">CL-ES53</strain>
    </source>
</reference>
<sequence length="151" mass="17040">MLIDRVSRQGLVFESANANRGDADFCRENSAYFLFRPVFMAMKRSSMLESVSVLAGLNPGDEVLVRRLNGRLHVFTTMTVSQVKETFLIARQSMQQSKVPGRGVVCFRLSDGVEQASGGAPRRAWPLDSDEAQHILEKDPSARRQIERQRR</sequence>
<keyword evidence="3" id="KW-1185">Reference proteome</keyword>
<accession>A0ABV2B3M3</accession>
<organism evidence="2 3">
    <name type="scientific">Salinisphaera dokdonensis CL-ES53</name>
    <dbReference type="NCBI Taxonomy" id="1304272"/>
    <lineage>
        <taxon>Bacteria</taxon>
        <taxon>Pseudomonadati</taxon>
        <taxon>Pseudomonadota</taxon>
        <taxon>Gammaproteobacteria</taxon>
        <taxon>Salinisphaerales</taxon>
        <taxon>Salinisphaeraceae</taxon>
        <taxon>Salinisphaera</taxon>
    </lineage>
</organism>
<proteinExistence type="predicted"/>
<feature type="region of interest" description="Disordered" evidence="1">
    <location>
        <begin position="115"/>
        <end position="151"/>
    </location>
</feature>
<protein>
    <submittedName>
        <fullName evidence="2">Uncharacterized protein</fullName>
    </submittedName>
</protein>
<evidence type="ECO:0000313" key="2">
    <source>
        <dbReference type="EMBL" id="MES1930500.1"/>
    </source>
</evidence>
<dbReference type="Proteomes" id="UP001460888">
    <property type="component" value="Unassembled WGS sequence"/>
</dbReference>
<evidence type="ECO:0000256" key="1">
    <source>
        <dbReference type="SAM" id="MobiDB-lite"/>
    </source>
</evidence>
<dbReference type="RefSeq" id="WP_353112763.1">
    <property type="nucleotide sequence ID" value="NZ_APND01000005.1"/>
</dbReference>
<comment type="caution">
    <text evidence="2">The sequence shown here is derived from an EMBL/GenBank/DDBJ whole genome shotgun (WGS) entry which is preliminary data.</text>
</comment>
<evidence type="ECO:0000313" key="3">
    <source>
        <dbReference type="Proteomes" id="UP001460888"/>
    </source>
</evidence>
<dbReference type="EMBL" id="APND01000005">
    <property type="protein sequence ID" value="MES1930500.1"/>
    <property type="molecule type" value="Genomic_DNA"/>
</dbReference>
<gene>
    <name evidence="2" type="ORF">SADO_14659</name>
</gene>
<name>A0ABV2B3M3_9GAMM</name>
<feature type="compositionally biased region" description="Basic and acidic residues" evidence="1">
    <location>
        <begin position="131"/>
        <end position="151"/>
    </location>
</feature>